<feature type="domain" description="GST C-terminal" evidence="7">
    <location>
        <begin position="89"/>
        <end position="220"/>
    </location>
</feature>
<evidence type="ECO:0000256" key="1">
    <source>
        <dbReference type="ARBA" id="ARBA00009929"/>
    </source>
</evidence>
<dbReference type="InterPro" id="IPR010987">
    <property type="entry name" value="Glutathione-S-Trfase_C-like"/>
</dbReference>
<dbReference type="InterPro" id="IPR045073">
    <property type="entry name" value="Omega/Tau-like"/>
</dbReference>
<dbReference type="Pfam" id="PF00043">
    <property type="entry name" value="GST_C"/>
    <property type="match status" value="1"/>
</dbReference>
<proteinExistence type="inferred from homology"/>
<dbReference type="SFLD" id="SFLDS00019">
    <property type="entry name" value="Glutathione_Transferase_(cytos"/>
    <property type="match status" value="1"/>
</dbReference>
<dbReference type="InterPro" id="IPR045074">
    <property type="entry name" value="GST_C_Tau"/>
</dbReference>
<dbReference type="CDD" id="cd03058">
    <property type="entry name" value="GST_N_Tau"/>
    <property type="match status" value="1"/>
</dbReference>
<dbReference type="InterPro" id="IPR004046">
    <property type="entry name" value="GST_C"/>
</dbReference>
<dbReference type="FunFam" id="3.40.30.10:FF:000014">
    <property type="entry name" value="Tau class glutathione S-transferase"/>
    <property type="match status" value="1"/>
</dbReference>
<dbReference type="InterPro" id="IPR004045">
    <property type="entry name" value="Glutathione_S-Trfase_N"/>
</dbReference>
<dbReference type="AlphaFoldDB" id="A0AAF0XPU3"/>
<dbReference type="EC" id="2.5.1.18" evidence="2"/>
<dbReference type="Pfam" id="PF02798">
    <property type="entry name" value="GST_N"/>
    <property type="match status" value="1"/>
</dbReference>
<evidence type="ECO:0000313" key="8">
    <source>
        <dbReference type="EMBL" id="WOH11042.1"/>
    </source>
</evidence>
<dbReference type="SUPFAM" id="SSF47616">
    <property type="entry name" value="GST C-terminal domain-like"/>
    <property type="match status" value="1"/>
</dbReference>
<organism evidence="8 9">
    <name type="scientific">Daucus carota subsp. sativus</name>
    <name type="common">Carrot</name>
    <dbReference type="NCBI Taxonomy" id="79200"/>
    <lineage>
        <taxon>Eukaryota</taxon>
        <taxon>Viridiplantae</taxon>
        <taxon>Streptophyta</taxon>
        <taxon>Embryophyta</taxon>
        <taxon>Tracheophyta</taxon>
        <taxon>Spermatophyta</taxon>
        <taxon>Magnoliopsida</taxon>
        <taxon>eudicotyledons</taxon>
        <taxon>Gunneridae</taxon>
        <taxon>Pentapetalae</taxon>
        <taxon>asterids</taxon>
        <taxon>campanulids</taxon>
        <taxon>Apiales</taxon>
        <taxon>Apiaceae</taxon>
        <taxon>Apioideae</taxon>
        <taxon>Scandiceae</taxon>
        <taxon>Daucinae</taxon>
        <taxon>Daucus</taxon>
        <taxon>Daucus sect. Daucus</taxon>
    </lineage>
</organism>
<reference evidence="8" key="1">
    <citation type="journal article" date="2016" name="Nat. Genet.">
        <title>A high-quality carrot genome assembly provides new insights into carotenoid accumulation and asterid genome evolution.</title>
        <authorList>
            <person name="Iorizzo M."/>
            <person name="Ellison S."/>
            <person name="Senalik D."/>
            <person name="Zeng P."/>
            <person name="Satapoomin P."/>
            <person name="Huang J."/>
            <person name="Bowman M."/>
            <person name="Iovene M."/>
            <person name="Sanseverino W."/>
            <person name="Cavagnaro P."/>
            <person name="Yildiz M."/>
            <person name="Macko-Podgorni A."/>
            <person name="Moranska E."/>
            <person name="Grzebelus E."/>
            <person name="Grzebelus D."/>
            <person name="Ashrafi H."/>
            <person name="Zheng Z."/>
            <person name="Cheng S."/>
            <person name="Spooner D."/>
            <person name="Van Deynze A."/>
            <person name="Simon P."/>
        </authorList>
    </citation>
    <scope>NUCLEOTIDE SEQUENCE</scope>
    <source>
        <tissue evidence="8">Leaf</tissue>
    </source>
</reference>
<dbReference type="FunFam" id="1.20.1050.10:FF:000012">
    <property type="entry name" value="Tau class glutathione S-transferase"/>
    <property type="match status" value="1"/>
</dbReference>
<dbReference type="PROSITE" id="PS50405">
    <property type="entry name" value="GST_CTER"/>
    <property type="match status" value="1"/>
</dbReference>
<comment type="similarity">
    <text evidence="1">Belongs to the GST superfamily. HSP26 family.</text>
</comment>
<evidence type="ECO:0000259" key="7">
    <source>
        <dbReference type="PROSITE" id="PS50405"/>
    </source>
</evidence>
<dbReference type="PANTHER" id="PTHR11260">
    <property type="entry name" value="GLUTATHIONE S-TRANSFERASE, GST, SUPERFAMILY, GST DOMAIN CONTAINING"/>
    <property type="match status" value="1"/>
</dbReference>
<evidence type="ECO:0000313" key="9">
    <source>
        <dbReference type="Proteomes" id="UP000077755"/>
    </source>
</evidence>
<dbReference type="SFLD" id="SFLDG01152">
    <property type="entry name" value="Main.3:_Omega-_and_Tau-like"/>
    <property type="match status" value="1"/>
</dbReference>
<accession>A0AAF0XPU3</accession>
<protein>
    <recommendedName>
        <fullName evidence="5">Probable glutathione S-transferase</fullName>
        <ecNumber evidence="2">2.5.1.18</ecNumber>
    </recommendedName>
</protein>
<dbReference type="PANTHER" id="PTHR11260:SF676">
    <property type="entry name" value="GLUTATHIONE S-TRANSFERASE U8"/>
    <property type="match status" value="1"/>
</dbReference>
<dbReference type="SUPFAM" id="SSF52833">
    <property type="entry name" value="Thioredoxin-like"/>
    <property type="match status" value="1"/>
</dbReference>
<dbReference type="InterPro" id="IPR036249">
    <property type="entry name" value="Thioredoxin-like_sf"/>
</dbReference>
<evidence type="ECO:0000259" key="6">
    <source>
        <dbReference type="PROSITE" id="PS50404"/>
    </source>
</evidence>
<evidence type="ECO:0000256" key="3">
    <source>
        <dbReference type="ARBA" id="ARBA00022679"/>
    </source>
</evidence>
<dbReference type="InterPro" id="IPR040079">
    <property type="entry name" value="Glutathione_S-Trfase"/>
</dbReference>
<comment type="catalytic activity">
    <reaction evidence="4">
        <text>RX + glutathione = an S-substituted glutathione + a halide anion + H(+)</text>
        <dbReference type="Rhea" id="RHEA:16437"/>
        <dbReference type="ChEBI" id="CHEBI:15378"/>
        <dbReference type="ChEBI" id="CHEBI:16042"/>
        <dbReference type="ChEBI" id="CHEBI:17792"/>
        <dbReference type="ChEBI" id="CHEBI:57925"/>
        <dbReference type="ChEBI" id="CHEBI:90779"/>
        <dbReference type="EC" id="2.5.1.18"/>
    </reaction>
</comment>
<keyword evidence="9" id="KW-1185">Reference proteome</keyword>
<dbReference type="GO" id="GO:0004364">
    <property type="term" value="F:glutathione transferase activity"/>
    <property type="evidence" value="ECO:0007669"/>
    <property type="project" value="UniProtKB-EC"/>
</dbReference>
<dbReference type="EMBL" id="CP093350">
    <property type="protein sequence ID" value="WOH11042.1"/>
    <property type="molecule type" value="Genomic_DNA"/>
</dbReference>
<evidence type="ECO:0000256" key="4">
    <source>
        <dbReference type="ARBA" id="ARBA00047960"/>
    </source>
</evidence>
<keyword evidence="3" id="KW-0808">Transferase</keyword>
<reference evidence="8" key="2">
    <citation type="submission" date="2022-03" db="EMBL/GenBank/DDBJ databases">
        <title>Draft title - Genomic analysis of global carrot germplasm unveils the trajectory of domestication and the origin of high carotenoid orange carrot.</title>
        <authorList>
            <person name="Iorizzo M."/>
            <person name="Ellison S."/>
            <person name="Senalik D."/>
            <person name="Macko-Podgorni A."/>
            <person name="Grzebelus D."/>
            <person name="Bostan H."/>
            <person name="Rolling W."/>
            <person name="Curaba J."/>
            <person name="Simon P."/>
        </authorList>
    </citation>
    <scope>NUCLEOTIDE SEQUENCE</scope>
    <source>
        <tissue evidence="8">Leaf</tissue>
    </source>
</reference>
<dbReference type="PROSITE" id="PS50404">
    <property type="entry name" value="GST_NTER"/>
    <property type="match status" value="1"/>
</dbReference>
<feature type="domain" description="GST N-terminal" evidence="6">
    <location>
        <begin position="4"/>
        <end position="83"/>
    </location>
</feature>
<dbReference type="CDD" id="cd03185">
    <property type="entry name" value="GST_C_Tau"/>
    <property type="match status" value="1"/>
</dbReference>
<dbReference type="InterPro" id="IPR036282">
    <property type="entry name" value="Glutathione-S-Trfase_C_sf"/>
</dbReference>
<dbReference type="Gene3D" id="3.40.30.10">
    <property type="entry name" value="Glutaredoxin"/>
    <property type="match status" value="1"/>
</dbReference>
<evidence type="ECO:0000256" key="5">
    <source>
        <dbReference type="ARBA" id="ARBA00071370"/>
    </source>
</evidence>
<sequence length="220" mass="25167">MGDQEVKLFAAWSSSFSKRVEIALKMKGINYKYVAESLSNKSPELLRYNPVHKKVPVVIHNGKPICESLVILEYIDEIWKSGPSILPEDPHARAMARFWVSFIDEKCSPAIKRIYRSQGEEREKAVQDATEHLETLENELRGKKFFGGDEIGLVDLSATFIALWLGVLLELAGVELLTKEKFPRLCEWIDIYLNCSIVKETLPAREDLLDHLRSLRRPAK</sequence>
<dbReference type="Gene3D" id="1.20.1050.10">
    <property type="match status" value="1"/>
</dbReference>
<gene>
    <name evidence="8" type="ORF">DCAR_0830521</name>
</gene>
<dbReference type="SFLD" id="SFLDG00358">
    <property type="entry name" value="Main_(cytGST)"/>
    <property type="match status" value="1"/>
</dbReference>
<name>A0AAF0XPU3_DAUCS</name>
<evidence type="ECO:0000256" key="2">
    <source>
        <dbReference type="ARBA" id="ARBA00012452"/>
    </source>
</evidence>
<dbReference type="GO" id="GO:0006749">
    <property type="term" value="P:glutathione metabolic process"/>
    <property type="evidence" value="ECO:0007669"/>
    <property type="project" value="InterPro"/>
</dbReference>
<dbReference type="Proteomes" id="UP000077755">
    <property type="component" value="Chromosome 8"/>
</dbReference>
<dbReference type="GO" id="GO:0005737">
    <property type="term" value="C:cytoplasm"/>
    <property type="evidence" value="ECO:0007669"/>
    <property type="project" value="TreeGrafter"/>
</dbReference>